<dbReference type="OrthoDB" id="260215at2"/>
<organism evidence="3 4">
    <name type="scientific">Lignipirellula cremea</name>
    <dbReference type="NCBI Taxonomy" id="2528010"/>
    <lineage>
        <taxon>Bacteria</taxon>
        <taxon>Pseudomonadati</taxon>
        <taxon>Planctomycetota</taxon>
        <taxon>Planctomycetia</taxon>
        <taxon>Pirellulales</taxon>
        <taxon>Pirellulaceae</taxon>
        <taxon>Lignipirellula</taxon>
    </lineage>
</organism>
<keyword evidence="1" id="KW-0732">Signal</keyword>
<dbReference type="Proteomes" id="UP000317648">
    <property type="component" value="Chromosome"/>
</dbReference>
<dbReference type="AlphaFoldDB" id="A0A518E520"/>
<dbReference type="SUPFAM" id="SSF51658">
    <property type="entry name" value="Xylose isomerase-like"/>
    <property type="match status" value="1"/>
</dbReference>
<keyword evidence="3" id="KW-0456">Lyase</keyword>
<gene>
    <name evidence="3" type="primary">iolE_4</name>
    <name evidence="3" type="ORF">Pla8534_71080</name>
</gene>
<dbReference type="GO" id="GO:0050114">
    <property type="term" value="F:myo-inosose-2 dehydratase activity"/>
    <property type="evidence" value="ECO:0007669"/>
    <property type="project" value="UniProtKB-EC"/>
</dbReference>
<dbReference type="Gene3D" id="3.20.20.150">
    <property type="entry name" value="Divalent-metal-dependent TIM barrel enzymes"/>
    <property type="match status" value="1"/>
</dbReference>
<protein>
    <submittedName>
        <fullName evidence="3">Inosose dehydratase</fullName>
        <ecNumber evidence="3">4.2.1.44</ecNumber>
    </submittedName>
</protein>
<sequence precursor="true">MKFSRRETLGALAAAATAPMLQSLLHAAEAAGADKPQVATNTYPWSTFARREGQPLVLHSNALLAEIARTGITGYEPIIDQPGEFEGLVDRLQKHGLVMSSIYVNSTLHDPAQTKSSIAQVLAIADAAAQAGVKIIVTNPSPVRWGGAENKTDEQLRLQARSLDQLGRELRDRGLTLAYHNHDAELRAGAREFHHMLTATSPEHVKFCLDAHWVFRGCGDSEVAVFDALAHYQERIVELHLRQSTGGVWDEAFAMQGDIDYARLLKVLAKHDNRPHLVLEQAVEAKSSRLLTAVEAHRQSYNNLVS</sequence>
<dbReference type="InterPro" id="IPR013022">
    <property type="entry name" value="Xyl_isomerase-like_TIM-brl"/>
</dbReference>
<dbReference type="PROSITE" id="PS51318">
    <property type="entry name" value="TAT"/>
    <property type="match status" value="1"/>
</dbReference>
<dbReference type="EMBL" id="CP036433">
    <property type="protein sequence ID" value="QDU99195.1"/>
    <property type="molecule type" value="Genomic_DNA"/>
</dbReference>
<evidence type="ECO:0000313" key="4">
    <source>
        <dbReference type="Proteomes" id="UP000317648"/>
    </source>
</evidence>
<evidence type="ECO:0000256" key="1">
    <source>
        <dbReference type="SAM" id="SignalP"/>
    </source>
</evidence>
<dbReference type="PANTHER" id="PTHR12110">
    <property type="entry name" value="HYDROXYPYRUVATE ISOMERASE"/>
    <property type="match status" value="1"/>
</dbReference>
<feature type="chain" id="PRO_5022222808" evidence="1">
    <location>
        <begin position="28"/>
        <end position="306"/>
    </location>
</feature>
<name>A0A518E520_9BACT</name>
<dbReference type="KEGG" id="lcre:Pla8534_71080"/>
<dbReference type="RefSeq" id="WP_145059021.1">
    <property type="nucleotide sequence ID" value="NZ_CP036433.1"/>
</dbReference>
<dbReference type="PANTHER" id="PTHR12110:SF41">
    <property type="entry name" value="INOSOSE DEHYDRATASE"/>
    <property type="match status" value="1"/>
</dbReference>
<keyword evidence="4" id="KW-1185">Reference proteome</keyword>
<feature type="domain" description="Xylose isomerase-like TIM barrel" evidence="2">
    <location>
        <begin position="65"/>
        <end position="282"/>
    </location>
</feature>
<dbReference type="InterPro" id="IPR006311">
    <property type="entry name" value="TAT_signal"/>
</dbReference>
<dbReference type="Pfam" id="PF01261">
    <property type="entry name" value="AP_endonuc_2"/>
    <property type="match status" value="1"/>
</dbReference>
<reference evidence="3 4" key="1">
    <citation type="submission" date="2019-02" db="EMBL/GenBank/DDBJ databases">
        <title>Deep-cultivation of Planctomycetes and their phenomic and genomic characterization uncovers novel biology.</title>
        <authorList>
            <person name="Wiegand S."/>
            <person name="Jogler M."/>
            <person name="Boedeker C."/>
            <person name="Pinto D."/>
            <person name="Vollmers J."/>
            <person name="Rivas-Marin E."/>
            <person name="Kohn T."/>
            <person name="Peeters S.H."/>
            <person name="Heuer A."/>
            <person name="Rast P."/>
            <person name="Oberbeckmann S."/>
            <person name="Bunk B."/>
            <person name="Jeske O."/>
            <person name="Meyerdierks A."/>
            <person name="Storesund J.E."/>
            <person name="Kallscheuer N."/>
            <person name="Luecker S."/>
            <person name="Lage O.M."/>
            <person name="Pohl T."/>
            <person name="Merkel B.J."/>
            <person name="Hornburger P."/>
            <person name="Mueller R.-W."/>
            <person name="Bruemmer F."/>
            <person name="Labrenz M."/>
            <person name="Spormann A.M."/>
            <person name="Op den Camp H."/>
            <person name="Overmann J."/>
            <person name="Amann R."/>
            <person name="Jetten M.S.M."/>
            <person name="Mascher T."/>
            <person name="Medema M.H."/>
            <person name="Devos D.P."/>
            <person name="Kaster A.-K."/>
            <person name="Ovreas L."/>
            <person name="Rohde M."/>
            <person name="Galperin M.Y."/>
            <person name="Jogler C."/>
        </authorList>
    </citation>
    <scope>NUCLEOTIDE SEQUENCE [LARGE SCALE GENOMIC DNA]</scope>
    <source>
        <strain evidence="3 4">Pla85_3_4</strain>
    </source>
</reference>
<proteinExistence type="predicted"/>
<evidence type="ECO:0000313" key="3">
    <source>
        <dbReference type="EMBL" id="QDU99195.1"/>
    </source>
</evidence>
<dbReference type="InterPro" id="IPR036237">
    <property type="entry name" value="Xyl_isomerase-like_sf"/>
</dbReference>
<evidence type="ECO:0000259" key="2">
    <source>
        <dbReference type="Pfam" id="PF01261"/>
    </source>
</evidence>
<feature type="signal peptide" evidence="1">
    <location>
        <begin position="1"/>
        <end position="27"/>
    </location>
</feature>
<dbReference type="EC" id="4.2.1.44" evidence="3"/>
<dbReference type="InterPro" id="IPR050312">
    <property type="entry name" value="IolE/XylAMocC-like"/>
</dbReference>
<accession>A0A518E520</accession>